<keyword evidence="1" id="KW-0812">Transmembrane</keyword>
<keyword evidence="3" id="KW-1185">Reference proteome</keyword>
<keyword evidence="1" id="KW-0472">Membrane</keyword>
<proteinExistence type="predicted"/>
<protein>
    <submittedName>
        <fullName evidence="2">Uncharacterized protein</fullName>
    </submittedName>
</protein>
<feature type="transmembrane region" description="Helical" evidence="1">
    <location>
        <begin position="85"/>
        <end position="107"/>
    </location>
</feature>
<evidence type="ECO:0000313" key="2">
    <source>
        <dbReference type="EMBL" id="CAB1417844.1"/>
    </source>
</evidence>
<dbReference type="EMBL" id="CADEAL010000287">
    <property type="protein sequence ID" value="CAB1417844.1"/>
    <property type="molecule type" value="Genomic_DNA"/>
</dbReference>
<accession>A0A9N7YB29</accession>
<dbReference type="AlphaFoldDB" id="A0A9N7YB29"/>
<reference evidence="2" key="1">
    <citation type="submission" date="2020-03" db="EMBL/GenBank/DDBJ databases">
        <authorList>
            <person name="Weist P."/>
        </authorList>
    </citation>
    <scope>NUCLEOTIDE SEQUENCE</scope>
</reference>
<name>A0A9N7YB29_PLEPL</name>
<keyword evidence="1" id="KW-1133">Transmembrane helix</keyword>
<comment type="caution">
    <text evidence="2">The sequence shown here is derived from an EMBL/GenBank/DDBJ whole genome shotgun (WGS) entry which is preliminary data.</text>
</comment>
<dbReference type="Proteomes" id="UP001153269">
    <property type="component" value="Unassembled WGS sequence"/>
</dbReference>
<gene>
    <name evidence="2" type="ORF">PLEPLA_LOCUS5663</name>
</gene>
<evidence type="ECO:0000256" key="1">
    <source>
        <dbReference type="SAM" id="Phobius"/>
    </source>
</evidence>
<evidence type="ECO:0000313" key="3">
    <source>
        <dbReference type="Proteomes" id="UP001153269"/>
    </source>
</evidence>
<organism evidence="2 3">
    <name type="scientific">Pleuronectes platessa</name>
    <name type="common">European plaice</name>
    <dbReference type="NCBI Taxonomy" id="8262"/>
    <lineage>
        <taxon>Eukaryota</taxon>
        <taxon>Metazoa</taxon>
        <taxon>Chordata</taxon>
        <taxon>Craniata</taxon>
        <taxon>Vertebrata</taxon>
        <taxon>Euteleostomi</taxon>
        <taxon>Actinopterygii</taxon>
        <taxon>Neopterygii</taxon>
        <taxon>Teleostei</taxon>
        <taxon>Neoteleostei</taxon>
        <taxon>Acanthomorphata</taxon>
        <taxon>Carangaria</taxon>
        <taxon>Pleuronectiformes</taxon>
        <taxon>Pleuronectoidei</taxon>
        <taxon>Pleuronectidae</taxon>
        <taxon>Pleuronectes</taxon>
    </lineage>
</organism>
<sequence>MGEWRRAEGGEEERERKMRRNMRRVERFTHIPASVRKSQAEAKFTPCGLHAGKKPQSAADSTASWGVNGSYHGTSGVFIRKGEEVCLNLFPIWMFWFLINGLIQLAAQSFSKLQLNITRIHVKELLDNKNAGREERLTLH</sequence>